<dbReference type="GO" id="GO:0045004">
    <property type="term" value="P:DNA replication proofreading"/>
    <property type="evidence" value="ECO:0007669"/>
    <property type="project" value="TreeGrafter"/>
</dbReference>
<evidence type="ECO:0000256" key="15">
    <source>
        <dbReference type="ARBA" id="ARBA00023004"/>
    </source>
</evidence>
<evidence type="ECO:0000256" key="19">
    <source>
        <dbReference type="ARBA" id="ARBA00049244"/>
    </source>
</evidence>
<dbReference type="InterPro" id="IPR036397">
    <property type="entry name" value="RNaseH_sf"/>
</dbReference>
<evidence type="ECO:0000256" key="10">
    <source>
        <dbReference type="ARBA" id="ARBA00022771"/>
    </source>
</evidence>
<evidence type="ECO:0000256" key="5">
    <source>
        <dbReference type="ARBA" id="ARBA00022679"/>
    </source>
</evidence>
<keyword evidence="10 20" id="KW-0863">Zinc-finger</keyword>
<evidence type="ECO:0000256" key="9">
    <source>
        <dbReference type="ARBA" id="ARBA00022723"/>
    </source>
</evidence>
<dbReference type="InterPro" id="IPR006134">
    <property type="entry name" value="DNA-dir_DNA_pol_B_multi_dom"/>
</dbReference>
<dbReference type="GO" id="GO:0003887">
    <property type="term" value="F:DNA-directed DNA polymerase activity"/>
    <property type="evidence" value="ECO:0007669"/>
    <property type="project" value="UniProtKB-KW"/>
</dbReference>
<comment type="cofactor">
    <cofactor evidence="1 20">
        <name>[4Fe-4S] cluster</name>
        <dbReference type="ChEBI" id="CHEBI:49883"/>
    </cofactor>
</comment>
<evidence type="ECO:0000256" key="20">
    <source>
        <dbReference type="RuleBase" id="RU000442"/>
    </source>
</evidence>
<dbReference type="InterPro" id="IPR042087">
    <property type="entry name" value="DNA_pol_B_thumb"/>
</dbReference>
<dbReference type="Gene3D" id="1.10.132.60">
    <property type="entry name" value="DNA polymerase family B, C-terminal domain"/>
    <property type="match status" value="1"/>
</dbReference>
<comment type="catalytic activity">
    <reaction evidence="19 20">
        <text>DNA(n) + a 2'-deoxyribonucleoside 5'-triphosphate = DNA(n+1) + diphosphate</text>
        <dbReference type="Rhea" id="RHEA:22508"/>
        <dbReference type="Rhea" id="RHEA-COMP:17339"/>
        <dbReference type="Rhea" id="RHEA-COMP:17340"/>
        <dbReference type="ChEBI" id="CHEBI:33019"/>
        <dbReference type="ChEBI" id="CHEBI:61560"/>
        <dbReference type="ChEBI" id="CHEBI:173112"/>
        <dbReference type="EC" id="2.7.7.7"/>
    </reaction>
</comment>
<dbReference type="FunFam" id="3.30.420.10:FF:000004">
    <property type="entry name" value="DNA polymerase"/>
    <property type="match status" value="1"/>
</dbReference>
<dbReference type="Gene3D" id="3.30.420.10">
    <property type="entry name" value="Ribonuclease H-like superfamily/Ribonuclease H"/>
    <property type="match status" value="1"/>
</dbReference>
<feature type="domain" description="DNA-directed DNA polymerase family B multifunctional" evidence="22">
    <location>
        <begin position="476"/>
        <end position="900"/>
    </location>
</feature>
<dbReference type="InterPro" id="IPR012337">
    <property type="entry name" value="RNaseH-like_sf"/>
</dbReference>
<dbReference type="Pfam" id="PF14260">
    <property type="entry name" value="zf-C4pol"/>
    <property type="match status" value="1"/>
</dbReference>
<dbReference type="SUPFAM" id="SSF56672">
    <property type="entry name" value="DNA/RNA polymerases"/>
    <property type="match status" value="1"/>
</dbReference>
<keyword evidence="16 20" id="KW-0411">Iron-sulfur</keyword>
<dbReference type="NCBIfam" id="TIGR00592">
    <property type="entry name" value="pol2"/>
    <property type="match status" value="1"/>
</dbReference>
<keyword evidence="7 20" id="KW-0235">DNA replication</keyword>
<dbReference type="InterPro" id="IPR006133">
    <property type="entry name" value="DNA-dir_DNA_pol_B_exonuc"/>
</dbReference>
<dbReference type="OMA" id="CNNCRPR"/>
<keyword evidence="13" id="KW-0269">Exonuclease</keyword>
<reference evidence="25 26" key="1">
    <citation type="journal article" date="2015" name="Genome Biol. Evol.">
        <title>Phylogenomic analyses indicate that early fungi evolved digesting cell walls of algal ancestors of land plants.</title>
        <authorList>
            <person name="Chang Y."/>
            <person name="Wang S."/>
            <person name="Sekimoto S."/>
            <person name="Aerts A.L."/>
            <person name="Choi C."/>
            <person name="Clum A."/>
            <person name="LaButti K.M."/>
            <person name="Lindquist E.A."/>
            <person name="Yee Ngan C."/>
            <person name="Ohm R.A."/>
            <person name="Salamov A.A."/>
            <person name="Grigoriev I.V."/>
            <person name="Spatafora J.W."/>
            <person name="Berbee M.L."/>
        </authorList>
    </citation>
    <scope>NUCLEOTIDE SEQUENCE [LARGE SCALE GENOMIC DNA]</scope>
    <source>
        <strain evidence="25 26">NRRL 28638</strain>
    </source>
</reference>
<evidence type="ECO:0000256" key="6">
    <source>
        <dbReference type="ARBA" id="ARBA00022695"/>
    </source>
</evidence>
<dbReference type="GO" id="GO:0051539">
    <property type="term" value="F:4 iron, 4 sulfur cluster binding"/>
    <property type="evidence" value="ECO:0007669"/>
    <property type="project" value="UniProtKB-KW"/>
</dbReference>
<keyword evidence="8" id="KW-0540">Nuclease</keyword>
<dbReference type="Gene3D" id="1.10.287.690">
    <property type="entry name" value="Helix hairpin bin"/>
    <property type="match status" value="1"/>
</dbReference>
<keyword evidence="17 20" id="KW-0238">DNA-binding</keyword>
<keyword evidence="12 20" id="KW-0862">Zinc</keyword>
<feature type="region of interest" description="Disordered" evidence="21">
    <location>
        <begin position="824"/>
        <end position="844"/>
    </location>
</feature>
<evidence type="ECO:0000256" key="7">
    <source>
        <dbReference type="ARBA" id="ARBA00022705"/>
    </source>
</evidence>
<accession>A0A137P564</accession>
<evidence type="ECO:0000256" key="4">
    <source>
        <dbReference type="ARBA" id="ARBA00022485"/>
    </source>
</evidence>
<dbReference type="InterPro" id="IPR043502">
    <property type="entry name" value="DNA/RNA_pol_sf"/>
</dbReference>
<gene>
    <name evidence="25" type="ORF">CONCODRAFT_39777</name>
</gene>
<feature type="domain" description="DNA-directed DNA polymerase family B exonuclease" evidence="23">
    <location>
        <begin position="178"/>
        <end position="412"/>
    </location>
</feature>
<dbReference type="Pfam" id="PF00136">
    <property type="entry name" value="DNA_pol_B"/>
    <property type="match status" value="1"/>
</dbReference>
<dbReference type="PANTHER" id="PTHR10322:SF23">
    <property type="entry name" value="DNA POLYMERASE DELTA CATALYTIC SUBUNIT"/>
    <property type="match status" value="1"/>
</dbReference>
<dbReference type="PROSITE" id="PS00116">
    <property type="entry name" value="DNA_POLYMERASE_B"/>
    <property type="match status" value="1"/>
</dbReference>
<evidence type="ECO:0000313" key="26">
    <source>
        <dbReference type="Proteomes" id="UP000070444"/>
    </source>
</evidence>
<evidence type="ECO:0000256" key="14">
    <source>
        <dbReference type="ARBA" id="ARBA00022932"/>
    </source>
</evidence>
<dbReference type="GO" id="GO:0008296">
    <property type="term" value="F:3'-5'-DNA exonuclease activity"/>
    <property type="evidence" value="ECO:0007669"/>
    <property type="project" value="TreeGrafter"/>
</dbReference>
<keyword evidence="4 20" id="KW-0004">4Fe-4S</keyword>
<dbReference type="Pfam" id="PF03104">
    <property type="entry name" value="DNA_pol_B_exo1"/>
    <property type="match status" value="1"/>
</dbReference>
<evidence type="ECO:0000256" key="17">
    <source>
        <dbReference type="ARBA" id="ARBA00023125"/>
    </source>
</evidence>
<evidence type="ECO:0000256" key="12">
    <source>
        <dbReference type="ARBA" id="ARBA00022833"/>
    </source>
</evidence>
<evidence type="ECO:0000259" key="24">
    <source>
        <dbReference type="Pfam" id="PF14260"/>
    </source>
</evidence>
<dbReference type="GO" id="GO:0008270">
    <property type="term" value="F:zinc ion binding"/>
    <property type="evidence" value="ECO:0007669"/>
    <property type="project" value="UniProtKB-KW"/>
</dbReference>
<name>A0A137P564_CONC2</name>
<dbReference type="PANTHER" id="PTHR10322">
    <property type="entry name" value="DNA POLYMERASE CATALYTIC SUBUNIT"/>
    <property type="match status" value="1"/>
</dbReference>
<evidence type="ECO:0000256" key="3">
    <source>
        <dbReference type="ARBA" id="ARBA00005755"/>
    </source>
</evidence>
<evidence type="ECO:0000256" key="11">
    <source>
        <dbReference type="ARBA" id="ARBA00022801"/>
    </source>
</evidence>
<comment type="subcellular location">
    <subcellularLocation>
        <location evidence="2 20">Nucleus</location>
    </subcellularLocation>
</comment>
<evidence type="ECO:0000256" key="8">
    <source>
        <dbReference type="ARBA" id="ARBA00022722"/>
    </source>
</evidence>
<dbReference type="STRING" id="796925.A0A137P564"/>
<dbReference type="GO" id="GO:0003677">
    <property type="term" value="F:DNA binding"/>
    <property type="evidence" value="ECO:0007669"/>
    <property type="project" value="UniProtKB-KW"/>
</dbReference>
<dbReference type="SUPFAM" id="SSF53098">
    <property type="entry name" value="Ribonuclease H-like"/>
    <property type="match status" value="1"/>
</dbReference>
<dbReference type="CDD" id="cd05533">
    <property type="entry name" value="POLBc_delta"/>
    <property type="match status" value="1"/>
</dbReference>
<feature type="compositionally biased region" description="Basic and acidic residues" evidence="21">
    <location>
        <begin position="827"/>
        <end position="840"/>
    </location>
</feature>
<dbReference type="InterPro" id="IPR017964">
    <property type="entry name" value="DNA-dir_DNA_pol_B_CS"/>
</dbReference>
<evidence type="ECO:0000256" key="13">
    <source>
        <dbReference type="ARBA" id="ARBA00022839"/>
    </source>
</evidence>
<dbReference type="CDD" id="cd05777">
    <property type="entry name" value="DNA_polB_delta_exo"/>
    <property type="match status" value="1"/>
</dbReference>
<dbReference type="EC" id="2.7.7.7" evidence="20"/>
<evidence type="ECO:0000259" key="23">
    <source>
        <dbReference type="Pfam" id="PF03104"/>
    </source>
</evidence>
<dbReference type="Gene3D" id="3.30.342.10">
    <property type="entry name" value="DNA Polymerase, chain B, domain 1"/>
    <property type="match status" value="1"/>
</dbReference>
<keyword evidence="26" id="KW-1185">Reference proteome</keyword>
<dbReference type="GO" id="GO:0000166">
    <property type="term" value="F:nucleotide binding"/>
    <property type="evidence" value="ECO:0007669"/>
    <property type="project" value="InterPro"/>
</dbReference>
<keyword evidence="15 20" id="KW-0408">Iron</keyword>
<dbReference type="PRINTS" id="PR00106">
    <property type="entry name" value="DNAPOLB"/>
</dbReference>
<dbReference type="GO" id="GO:0006297">
    <property type="term" value="P:nucleotide-excision repair, DNA gap filling"/>
    <property type="evidence" value="ECO:0007669"/>
    <property type="project" value="TreeGrafter"/>
</dbReference>
<dbReference type="InterPro" id="IPR025687">
    <property type="entry name" value="Znf-C4pol"/>
</dbReference>
<organism evidence="25 26">
    <name type="scientific">Conidiobolus coronatus (strain ATCC 28846 / CBS 209.66 / NRRL 28638)</name>
    <name type="common">Delacroixia coronata</name>
    <dbReference type="NCBI Taxonomy" id="796925"/>
    <lineage>
        <taxon>Eukaryota</taxon>
        <taxon>Fungi</taxon>
        <taxon>Fungi incertae sedis</taxon>
        <taxon>Zoopagomycota</taxon>
        <taxon>Entomophthoromycotina</taxon>
        <taxon>Entomophthoromycetes</taxon>
        <taxon>Entomophthorales</taxon>
        <taxon>Ancylistaceae</taxon>
        <taxon>Conidiobolus</taxon>
    </lineage>
</organism>
<evidence type="ECO:0000256" key="2">
    <source>
        <dbReference type="ARBA" id="ARBA00004123"/>
    </source>
</evidence>
<feature type="domain" description="C4-type zinc-finger of DNA polymerase delta" evidence="24">
    <location>
        <begin position="937"/>
        <end position="1031"/>
    </location>
</feature>
<keyword evidence="14 20" id="KW-0239">DNA-directed DNA polymerase</keyword>
<dbReference type="InterPro" id="IPR050240">
    <property type="entry name" value="DNA_pol_type-B"/>
</dbReference>
<keyword evidence="5 20" id="KW-0808">Transferase</keyword>
<evidence type="ECO:0000259" key="22">
    <source>
        <dbReference type="Pfam" id="PF00136"/>
    </source>
</evidence>
<dbReference type="FunFam" id="1.10.287.690:FF:000001">
    <property type="entry name" value="DNA polymerase"/>
    <property type="match status" value="1"/>
</dbReference>
<dbReference type="SMART" id="SM00486">
    <property type="entry name" value="POLBc"/>
    <property type="match status" value="1"/>
</dbReference>
<keyword evidence="18 20" id="KW-0539">Nucleus</keyword>
<dbReference type="OrthoDB" id="2414538at2759"/>
<protein>
    <recommendedName>
        <fullName evidence="20">DNA polymerase</fullName>
        <ecNumber evidence="20">2.7.7.7</ecNumber>
    </recommendedName>
</protein>
<dbReference type="InterPro" id="IPR023211">
    <property type="entry name" value="DNA_pol_palm_dom_sf"/>
</dbReference>
<dbReference type="AlphaFoldDB" id="A0A137P564"/>
<comment type="similarity">
    <text evidence="3 20">Belongs to the DNA polymerase type-B family.</text>
</comment>
<evidence type="ECO:0000256" key="18">
    <source>
        <dbReference type="ARBA" id="ARBA00023242"/>
    </source>
</evidence>
<proteinExistence type="inferred from homology"/>
<evidence type="ECO:0000256" key="21">
    <source>
        <dbReference type="SAM" id="MobiDB-lite"/>
    </source>
</evidence>
<evidence type="ECO:0000256" key="16">
    <source>
        <dbReference type="ARBA" id="ARBA00023014"/>
    </source>
</evidence>
<evidence type="ECO:0000313" key="25">
    <source>
        <dbReference type="EMBL" id="KXN70145.1"/>
    </source>
</evidence>
<keyword evidence="11" id="KW-0378">Hydrolase</keyword>
<dbReference type="GO" id="GO:0006287">
    <property type="term" value="P:base-excision repair, gap-filling"/>
    <property type="evidence" value="ECO:0007669"/>
    <property type="project" value="TreeGrafter"/>
</dbReference>
<evidence type="ECO:0000256" key="1">
    <source>
        <dbReference type="ARBA" id="ARBA00001966"/>
    </source>
</evidence>
<dbReference type="GO" id="GO:0043625">
    <property type="term" value="C:delta DNA polymerase complex"/>
    <property type="evidence" value="ECO:0007669"/>
    <property type="project" value="TreeGrafter"/>
</dbReference>
<dbReference type="InterPro" id="IPR006172">
    <property type="entry name" value="DNA-dir_DNA_pol_B"/>
</dbReference>
<dbReference type="EMBL" id="KQ964512">
    <property type="protein sequence ID" value="KXN70145.1"/>
    <property type="molecule type" value="Genomic_DNA"/>
</dbReference>
<sequence length="1052" mass="120288">MSDIEDDPFEEVLFQSVKPSSIPSQADAQADLLEEHAYWNRPPVPEFNEGDSSIIFQQFDIQEFLVNKKPAFRIFGVTEEGNSVCCTVLKFSHYFYFPAPAQFEEKHLEQLKDFFRSRLPDQEVRLELVDKCSIWEFHNMELIKYIKITVAFPRGVSQAKRIVEEGISTADFDNYATSTYESKINYTLRFMIDKQIVGGNWIEIPKGTYEIATNRISRCQIEITTDFSNIISHAPEGEWSKVAPIRILSFDIECAGRPGIFPEPDHDPVIQIANIVQIHGQTKPLIKNIFNLKSCSPIAGVDVHCFEYETQLLEEWSKFISIADPDLIIGYNTSDFDLPYLMGRAQKLNLERFPYLGRVKNYQSKVEKSTFSSKAYGTRESSNVDMIGRIQLDILQVMRRDYKLRSYTLNAVSNHFLGETKEDVHHSIITDLFKKDAESRRRLAVYCLKDALLPLRLMDKLMCFINYLEMARVTGVPFNYLLSRGQQIKVILQLYRKCAQFNLLIPTLERHGSDGVAYEGATVIEPMTGFHDQPIATLDFASLYPSIMMAHNLCYSTLLKDSLIKKYGLVENVDYIVTPTKDKFVKSSKQRGILPMILEELLAARKRAKADLKKETDPFKRAVLDGRQLALKVSANSVYGFTGATIGSLPCLQISSSVTGFGREMIEETKRRVEESYPGAIVIYGDTDSVMVNFKENDLKEVMKKGEEAAKLISNVFPNPIKLEFEKVYYPYLLIAKKRYAGLYWTKPDKYDKMDTKGIETVRRDNCKLVPTVMDTCLRKLLIEKDVNAAITFVKDTITSLLNNKIDIAQLVISKSLSKASYTNKQPHSELAEKMRKRDPGSAPALGDRVPYVITESSSKQVFARAEDPIYVLENNIAIDTKFYLENQLKGPLERIFKPILQDRTDDLFSGEHTRSKKLGLAKGVASLFKATIVAKCLNCKTPLRDDHRDKNSDAQNLLNLKSPASDTKGSPAVCQNCKSDRFDTYKRKLPDYNEAAIRFSRLWSECQRCQGSLHQEVICSNQDCDIFYMRKKARKEAKDAYQVKHRFDYEW</sequence>
<keyword evidence="6 20" id="KW-0548">Nucleotidyltransferase</keyword>
<dbReference type="Gene3D" id="3.90.1600.10">
    <property type="entry name" value="Palm domain of DNA polymerase"/>
    <property type="match status" value="1"/>
</dbReference>
<dbReference type="Proteomes" id="UP000070444">
    <property type="component" value="Unassembled WGS sequence"/>
</dbReference>
<keyword evidence="9 20" id="KW-0479">Metal-binding</keyword>